<dbReference type="Proteomes" id="UP000614216">
    <property type="component" value="Unassembled WGS sequence"/>
</dbReference>
<gene>
    <name evidence="2" type="ORF">JMN32_25160</name>
</gene>
<feature type="signal peptide" evidence="1">
    <location>
        <begin position="1"/>
        <end position="19"/>
    </location>
</feature>
<keyword evidence="1" id="KW-0732">Signal</keyword>
<reference evidence="2" key="1">
    <citation type="submission" date="2021-01" db="EMBL/GenBank/DDBJ databases">
        <title>Fulvivirga kasyanovii gen. nov., sp nov., a novel member of the phylum Bacteroidetes isolated from seawater in a mussel farm.</title>
        <authorList>
            <person name="Zhao L.-H."/>
            <person name="Wang Z.-J."/>
        </authorList>
    </citation>
    <scope>NUCLEOTIDE SEQUENCE</scope>
    <source>
        <strain evidence="2">29W222</strain>
    </source>
</reference>
<keyword evidence="3" id="KW-1185">Reference proteome</keyword>
<evidence type="ECO:0000256" key="1">
    <source>
        <dbReference type="SAM" id="SignalP"/>
    </source>
</evidence>
<proteinExistence type="predicted"/>
<evidence type="ECO:0000313" key="3">
    <source>
        <dbReference type="Proteomes" id="UP000614216"/>
    </source>
</evidence>
<dbReference type="RefSeq" id="WP_202859172.1">
    <property type="nucleotide sequence ID" value="NZ_JAEUGD010000067.1"/>
</dbReference>
<evidence type="ECO:0000313" key="2">
    <source>
        <dbReference type="EMBL" id="MBL6449625.1"/>
    </source>
</evidence>
<accession>A0A937G440</accession>
<dbReference type="AlphaFoldDB" id="A0A937G440"/>
<organism evidence="2 3">
    <name type="scientific">Fulvivirga marina</name>
    <dbReference type="NCBI Taxonomy" id="2494733"/>
    <lineage>
        <taxon>Bacteria</taxon>
        <taxon>Pseudomonadati</taxon>
        <taxon>Bacteroidota</taxon>
        <taxon>Cytophagia</taxon>
        <taxon>Cytophagales</taxon>
        <taxon>Fulvivirgaceae</taxon>
        <taxon>Fulvivirga</taxon>
    </lineage>
</organism>
<feature type="chain" id="PRO_5036859767" evidence="1">
    <location>
        <begin position="20"/>
        <end position="211"/>
    </location>
</feature>
<name>A0A937G440_9BACT</name>
<sequence length="211" mass="24405">MNKIILLFFSLFLFTFSQASSSETTSCNCELINFGYEYFDERITEIQNDIQIKDLTNTELEQITKRLCIKVIEAGITGFKSEEFKRLIHEALNTPNDLKESNKNMIIVAFLNKYKQKLICPKVTGKTDSRDMLIYKKAALEGIVDLYDEILLDNEAFPNIDFNGYEIVDGNKETVVDYIDYLIKTVLYDKDELELLRDDIIDYGGKRGVEL</sequence>
<dbReference type="EMBL" id="JAEUGD010000067">
    <property type="protein sequence ID" value="MBL6449625.1"/>
    <property type="molecule type" value="Genomic_DNA"/>
</dbReference>
<comment type="caution">
    <text evidence="2">The sequence shown here is derived from an EMBL/GenBank/DDBJ whole genome shotgun (WGS) entry which is preliminary data.</text>
</comment>
<protein>
    <submittedName>
        <fullName evidence="2">Uncharacterized protein</fullName>
    </submittedName>
</protein>